<protein>
    <submittedName>
        <fullName evidence="9">Demethoxyubiquinone hydroxylase family protein</fullName>
    </submittedName>
</protein>
<proteinExistence type="predicted"/>
<dbReference type="InterPro" id="IPR012347">
    <property type="entry name" value="Ferritin-like"/>
</dbReference>
<dbReference type="Gene3D" id="1.20.1260.10">
    <property type="match status" value="1"/>
</dbReference>
<dbReference type="EMBL" id="JBHUJD010000001">
    <property type="protein sequence ID" value="MFD2309006.1"/>
    <property type="molecule type" value="Genomic_DNA"/>
</dbReference>
<comment type="caution">
    <text evidence="9">The sequence shown here is derived from an EMBL/GenBank/DDBJ whole genome shotgun (WGS) entry which is preliminary data.</text>
</comment>
<feature type="transmembrane region" description="Helical" evidence="8">
    <location>
        <begin position="77"/>
        <end position="95"/>
    </location>
</feature>
<dbReference type="SUPFAM" id="SSF47240">
    <property type="entry name" value="Ferritin-like"/>
    <property type="match status" value="1"/>
</dbReference>
<keyword evidence="10" id="KW-1185">Reference proteome</keyword>
<dbReference type="InterPro" id="IPR011566">
    <property type="entry name" value="Ubq_synth_Coq7"/>
</dbReference>
<dbReference type="PANTHER" id="PTHR11237">
    <property type="entry name" value="COENZYME Q10 BIOSYNTHESIS PROTEIN 7"/>
    <property type="match status" value="1"/>
</dbReference>
<dbReference type="Pfam" id="PF03232">
    <property type="entry name" value="COQ7"/>
    <property type="match status" value="1"/>
</dbReference>
<dbReference type="PANTHER" id="PTHR11237:SF4">
    <property type="entry name" value="5-DEMETHOXYUBIQUINONE HYDROXYLASE, MITOCHONDRIAL"/>
    <property type="match status" value="1"/>
</dbReference>
<name>A0ABW5E5Y1_9GAMM</name>
<dbReference type="RefSeq" id="WP_265721802.1">
    <property type="nucleotide sequence ID" value="NZ_JAPIVK010000015.1"/>
</dbReference>
<evidence type="ECO:0000256" key="4">
    <source>
        <dbReference type="ARBA" id="ARBA00023002"/>
    </source>
</evidence>
<sequence>MEYKDSKGLLDTPRKILKVNHAGEFGAINIYRSQLFIARLFMRDLVPLLESFLADEKRHLQIFWDEIRSRNGIKCKSFWLCGLGGYFMGAVSALLGRKGIMACTWAVESVVVNHLHTQLSYLESKSDRAAYDTVAAILEDEQNHRDIGSRHGGADNIWYGPLRNAISLFTEAVIRFGMR</sequence>
<keyword evidence="8" id="KW-1133">Transmembrane helix</keyword>
<evidence type="ECO:0000256" key="8">
    <source>
        <dbReference type="SAM" id="Phobius"/>
    </source>
</evidence>
<evidence type="ECO:0000256" key="2">
    <source>
        <dbReference type="ARBA" id="ARBA00022688"/>
    </source>
</evidence>
<comment type="pathway">
    <text evidence="1">Cofactor biosynthesis; ubiquinone biosynthesis.</text>
</comment>
<evidence type="ECO:0000313" key="9">
    <source>
        <dbReference type="EMBL" id="MFD2309006.1"/>
    </source>
</evidence>
<keyword evidence="6" id="KW-0503">Monooxygenase</keyword>
<keyword evidence="3" id="KW-0479">Metal-binding</keyword>
<accession>A0ABW5E5Y1</accession>
<reference evidence="10" key="1">
    <citation type="journal article" date="2019" name="Int. J. Syst. Evol. Microbiol.">
        <title>The Global Catalogue of Microorganisms (GCM) 10K type strain sequencing project: providing services to taxonomists for standard genome sequencing and annotation.</title>
        <authorList>
            <consortium name="The Broad Institute Genomics Platform"/>
            <consortium name="The Broad Institute Genome Sequencing Center for Infectious Disease"/>
            <person name="Wu L."/>
            <person name="Ma J."/>
        </authorList>
    </citation>
    <scope>NUCLEOTIDE SEQUENCE [LARGE SCALE GENOMIC DNA]</scope>
    <source>
        <strain evidence="10">KCTC 12848</strain>
    </source>
</reference>
<keyword evidence="8" id="KW-0812">Transmembrane</keyword>
<organism evidence="9 10">
    <name type="scientific">Microbulbifer halophilus</name>
    <dbReference type="NCBI Taxonomy" id="453963"/>
    <lineage>
        <taxon>Bacteria</taxon>
        <taxon>Pseudomonadati</taxon>
        <taxon>Pseudomonadota</taxon>
        <taxon>Gammaproteobacteria</taxon>
        <taxon>Cellvibrionales</taxon>
        <taxon>Microbulbiferaceae</taxon>
        <taxon>Microbulbifer</taxon>
    </lineage>
</organism>
<evidence type="ECO:0000256" key="3">
    <source>
        <dbReference type="ARBA" id="ARBA00022723"/>
    </source>
</evidence>
<dbReference type="InterPro" id="IPR009078">
    <property type="entry name" value="Ferritin-like_SF"/>
</dbReference>
<keyword evidence="5" id="KW-0408">Iron</keyword>
<keyword evidence="4" id="KW-0560">Oxidoreductase</keyword>
<dbReference type="Proteomes" id="UP001597425">
    <property type="component" value="Unassembled WGS sequence"/>
</dbReference>
<keyword evidence="2" id="KW-0831">Ubiquinone biosynthesis</keyword>
<gene>
    <name evidence="9" type="ORF">ACFSKX_01130</name>
</gene>
<evidence type="ECO:0000313" key="10">
    <source>
        <dbReference type="Proteomes" id="UP001597425"/>
    </source>
</evidence>
<keyword evidence="7 8" id="KW-0472">Membrane</keyword>
<evidence type="ECO:0000256" key="5">
    <source>
        <dbReference type="ARBA" id="ARBA00023004"/>
    </source>
</evidence>
<evidence type="ECO:0000256" key="6">
    <source>
        <dbReference type="ARBA" id="ARBA00023033"/>
    </source>
</evidence>
<dbReference type="CDD" id="cd01042">
    <property type="entry name" value="DMQH"/>
    <property type="match status" value="1"/>
</dbReference>
<evidence type="ECO:0000256" key="7">
    <source>
        <dbReference type="ARBA" id="ARBA00023136"/>
    </source>
</evidence>
<evidence type="ECO:0000256" key="1">
    <source>
        <dbReference type="ARBA" id="ARBA00004749"/>
    </source>
</evidence>